<dbReference type="AlphaFoldDB" id="A0A398BN06"/>
<comment type="caution">
    <text evidence="1">The sequence shown here is derived from an EMBL/GenBank/DDBJ whole genome shotgun (WGS) entry which is preliminary data.</text>
</comment>
<name>A0A398BN06_9RHOB</name>
<accession>A0A398BN06</accession>
<organism evidence="1 2">
    <name type="scientific">Gemmobacter lutimaris</name>
    <dbReference type="NCBI Taxonomy" id="2306023"/>
    <lineage>
        <taxon>Bacteria</taxon>
        <taxon>Pseudomonadati</taxon>
        <taxon>Pseudomonadota</taxon>
        <taxon>Alphaproteobacteria</taxon>
        <taxon>Rhodobacterales</taxon>
        <taxon>Paracoccaceae</taxon>
        <taxon>Gemmobacter</taxon>
    </lineage>
</organism>
<proteinExistence type="predicted"/>
<gene>
    <name evidence="1" type="ORF">D2N39_18525</name>
</gene>
<evidence type="ECO:0000313" key="2">
    <source>
        <dbReference type="Proteomes" id="UP000266649"/>
    </source>
</evidence>
<dbReference type="RefSeq" id="WP_119136265.1">
    <property type="nucleotide sequence ID" value="NZ_QXXQ01000014.1"/>
</dbReference>
<keyword evidence="2" id="KW-1185">Reference proteome</keyword>
<dbReference type="Proteomes" id="UP000266649">
    <property type="component" value="Unassembled WGS sequence"/>
</dbReference>
<protein>
    <submittedName>
        <fullName evidence="1">Uncharacterized protein</fullName>
    </submittedName>
</protein>
<sequence length="120" mass="12078">MIRVTIACPEALIGDANQLALCLGYGPEDGQTYGAALWQDDAGNRYALASAVVGEGFVALATGPLPAPRWGADPAAVARAQAALTPGLPAAPDRIATIIGDDPQVAVQALGVRLATGTEV</sequence>
<evidence type="ECO:0000313" key="1">
    <source>
        <dbReference type="EMBL" id="RID90361.1"/>
    </source>
</evidence>
<dbReference type="EMBL" id="QXXQ01000014">
    <property type="protein sequence ID" value="RID90361.1"/>
    <property type="molecule type" value="Genomic_DNA"/>
</dbReference>
<dbReference type="OrthoDB" id="7866420at2"/>
<reference evidence="1 2" key="1">
    <citation type="submission" date="2018-09" db="EMBL/GenBank/DDBJ databases">
        <title>Gemmobacter lutimaris sp. nov., a marine bacterium isolated from tidal flat.</title>
        <authorList>
            <person name="Lee D.W."/>
            <person name="Yoo Y."/>
            <person name="Kim J.-J."/>
            <person name="Kim B.S."/>
        </authorList>
    </citation>
    <scope>NUCLEOTIDE SEQUENCE [LARGE SCALE GENOMIC DNA]</scope>
    <source>
        <strain evidence="1 2">YJ-T1-11</strain>
    </source>
</reference>